<accession>A0A832LXP1</accession>
<reference evidence="2" key="1">
    <citation type="journal article" date="2020" name="mSystems">
        <title>Genome- and Community-Level Interaction Insights into Carbon Utilization and Element Cycling Functions of Hydrothermarchaeota in Hydrothermal Sediment.</title>
        <authorList>
            <person name="Zhou Z."/>
            <person name="Liu Y."/>
            <person name="Xu W."/>
            <person name="Pan J."/>
            <person name="Luo Z.H."/>
            <person name="Li M."/>
        </authorList>
    </citation>
    <scope>NUCLEOTIDE SEQUENCE [LARGE SCALE GENOMIC DNA]</scope>
    <source>
        <strain evidence="2">SpSt-605</strain>
    </source>
</reference>
<name>A0A832LXP1_9BACT</name>
<gene>
    <name evidence="2" type="ORF">ENT73_05045</name>
</gene>
<evidence type="ECO:0000313" key="2">
    <source>
        <dbReference type="EMBL" id="HGV55435.1"/>
    </source>
</evidence>
<protein>
    <submittedName>
        <fullName evidence="2">Uncharacterized protein</fullName>
    </submittedName>
</protein>
<keyword evidence="1" id="KW-0472">Membrane</keyword>
<keyword evidence="1" id="KW-1133">Transmembrane helix</keyword>
<dbReference type="AlphaFoldDB" id="A0A832LXP1"/>
<keyword evidence="1" id="KW-0812">Transmembrane</keyword>
<comment type="caution">
    <text evidence="2">The sequence shown here is derived from an EMBL/GenBank/DDBJ whole genome shotgun (WGS) entry which is preliminary data.</text>
</comment>
<evidence type="ECO:0000256" key="1">
    <source>
        <dbReference type="SAM" id="Phobius"/>
    </source>
</evidence>
<proteinExistence type="predicted"/>
<sequence>MKNLGHKIFLTEDKVPPTNPEIACIITFKKEHLASELALYRPTIFIDTKNGYRRIYHNFPVMEKDICNKVYQALINPANLSDHFYRPASFALNYYHHKLFHFSSPKISNLSSLIREVKAIMKTNYTYYSIATSILISLFFTKIGLPSEYPQILEFIYGTDLFDDLFFPIVFIFTTFEFTSDLLLNDKIKDHLSICKAFISYLLWKGAKWQLRRIIERYFPTNFRSSLYGLSCSI</sequence>
<feature type="transmembrane region" description="Helical" evidence="1">
    <location>
        <begin position="165"/>
        <end position="184"/>
    </location>
</feature>
<feature type="transmembrane region" description="Helical" evidence="1">
    <location>
        <begin position="125"/>
        <end position="145"/>
    </location>
</feature>
<dbReference type="EMBL" id="DSZU01000087">
    <property type="protein sequence ID" value="HGV55435.1"/>
    <property type="molecule type" value="Genomic_DNA"/>
</dbReference>
<organism evidence="2">
    <name type="scientific">Caldimicrobium thiodismutans</name>
    <dbReference type="NCBI Taxonomy" id="1653476"/>
    <lineage>
        <taxon>Bacteria</taxon>
        <taxon>Pseudomonadati</taxon>
        <taxon>Thermodesulfobacteriota</taxon>
        <taxon>Thermodesulfobacteria</taxon>
        <taxon>Thermodesulfobacteriales</taxon>
        <taxon>Thermodesulfobacteriaceae</taxon>
        <taxon>Caldimicrobium</taxon>
    </lineage>
</organism>